<dbReference type="EMBL" id="LR026964">
    <property type="protein sequence ID" value="VBB73805.1"/>
    <property type="molecule type" value="Genomic_DNA"/>
</dbReference>
<evidence type="ECO:0000256" key="4">
    <source>
        <dbReference type="ARBA" id="ARBA00023239"/>
    </source>
</evidence>
<dbReference type="Gene3D" id="3.90.1590.10">
    <property type="entry name" value="glutathione-dependent formaldehyde- activating enzyme (gfa)"/>
    <property type="match status" value="1"/>
</dbReference>
<gene>
    <name evidence="6" type="ORF">PODCO_121760</name>
</gene>
<dbReference type="Proteomes" id="UP000280685">
    <property type="component" value="Chromosome 1"/>
</dbReference>
<comment type="similarity">
    <text evidence="1">Belongs to the Gfa family.</text>
</comment>
<keyword evidence="4" id="KW-0456">Lyase</keyword>
<reference evidence="6" key="1">
    <citation type="submission" date="2018-02" db="EMBL/GenBank/DDBJ databases">
        <authorList>
            <person name="Silar P."/>
        </authorList>
    </citation>
    <scope>NUCLEOTIDE SEQUENCE [LARGE SCALE GENOMIC DNA]</scope>
    <source>
        <strain evidence="6">T</strain>
    </source>
</reference>
<accession>A0ABY6S0H5</accession>
<evidence type="ECO:0000256" key="1">
    <source>
        <dbReference type="ARBA" id="ARBA00005495"/>
    </source>
</evidence>
<evidence type="ECO:0000313" key="6">
    <source>
        <dbReference type="EMBL" id="VBB73805.1"/>
    </source>
</evidence>
<evidence type="ECO:0000259" key="5">
    <source>
        <dbReference type="PROSITE" id="PS51891"/>
    </source>
</evidence>
<protein>
    <recommendedName>
        <fullName evidence="5">CENP-V/GFA domain-containing protein</fullName>
    </recommendedName>
</protein>
<evidence type="ECO:0000313" key="7">
    <source>
        <dbReference type="Proteomes" id="UP000280685"/>
    </source>
</evidence>
<evidence type="ECO:0000256" key="2">
    <source>
        <dbReference type="ARBA" id="ARBA00022723"/>
    </source>
</evidence>
<proteinExistence type="inferred from homology"/>
<keyword evidence="2" id="KW-0479">Metal-binding</keyword>
<evidence type="ECO:0000256" key="3">
    <source>
        <dbReference type="ARBA" id="ARBA00022833"/>
    </source>
</evidence>
<organism evidence="6 7">
    <name type="scientific">Podospora comata</name>
    <dbReference type="NCBI Taxonomy" id="48703"/>
    <lineage>
        <taxon>Eukaryota</taxon>
        <taxon>Fungi</taxon>
        <taxon>Dikarya</taxon>
        <taxon>Ascomycota</taxon>
        <taxon>Pezizomycotina</taxon>
        <taxon>Sordariomycetes</taxon>
        <taxon>Sordariomycetidae</taxon>
        <taxon>Sordariales</taxon>
        <taxon>Podosporaceae</taxon>
        <taxon>Podospora</taxon>
    </lineage>
</organism>
<sequence length="167" mass="18734">MRVMSTKTQKRGKVRFVSRIRRRFTVDAIHHFELPLLSVTMAEVVKGSCLCEGVKFTVQGTPDAIFICYCSHCKKNAGAPGQIASLKPPSDFQDLILTISQSAKFKCENVHVLEGSEHINTWILKDNLSGCEKHKKFCSRCGCTLWTIPMKHSGSHWIVRTALLENG</sequence>
<feature type="domain" description="CENP-V/GFA" evidence="5">
    <location>
        <begin position="45"/>
        <end position="167"/>
    </location>
</feature>
<keyword evidence="3" id="KW-0862">Zinc</keyword>
<dbReference type="PANTHER" id="PTHR33337:SF40">
    <property type="entry name" value="CENP-V_GFA DOMAIN-CONTAINING PROTEIN-RELATED"/>
    <property type="match status" value="1"/>
</dbReference>
<name>A0ABY6S0H5_PODCO</name>
<dbReference type="SUPFAM" id="SSF51316">
    <property type="entry name" value="Mss4-like"/>
    <property type="match status" value="2"/>
</dbReference>
<dbReference type="PANTHER" id="PTHR33337">
    <property type="entry name" value="GFA DOMAIN-CONTAINING PROTEIN"/>
    <property type="match status" value="1"/>
</dbReference>
<dbReference type="InterPro" id="IPR006913">
    <property type="entry name" value="CENP-V/GFA"/>
</dbReference>
<dbReference type="Pfam" id="PF04828">
    <property type="entry name" value="GFA"/>
    <property type="match status" value="1"/>
</dbReference>
<dbReference type="PROSITE" id="PS51891">
    <property type="entry name" value="CENP_V_GFA"/>
    <property type="match status" value="1"/>
</dbReference>
<keyword evidence="7" id="KW-1185">Reference proteome</keyword>
<dbReference type="InterPro" id="IPR011057">
    <property type="entry name" value="Mss4-like_sf"/>
</dbReference>